<dbReference type="GeneID" id="101848486"/>
<reference evidence="5" key="1">
    <citation type="submission" date="2025-08" db="UniProtKB">
        <authorList>
            <consortium name="RefSeq"/>
        </authorList>
    </citation>
    <scope>IDENTIFICATION</scope>
</reference>
<proteinExistence type="predicted"/>
<feature type="compositionally biased region" description="Polar residues" evidence="1">
    <location>
        <begin position="71"/>
        <end position="80"/>
    </location>
</feature>
<dbReference type="Pfam" id="PF25871">
    <property type="entry name" value="HTH_76"/>
    <property type="match status" value="1"/>
</dbReference>
<dbReference type="PANTHER" id="PTHR36855">
    <property type="entry name" value="CHROMOSOME 10, WHOLE GENOME SHOTGUN SEQUENCE"/>
    <property type="match status" value="1"/>
</dbReference>
<feature type="compositionally biased region" description="Low complexity" evidence="1">
    <location>
        <begin position="240"/>
        <end position="249"/>
    </location>
</feature>
<dbReference type="RefSeq" id="XP_035829291.1">
    <property type="nucleotide sequence ID" value="XM_035973398.1"/>
</dbReference>
<dbReference type="PANTHER" id="PTHR36855:SF1">
    <property type="entry name" value="PEROXISOME MEMBRANE ANCHOR PROTEIN PEX14P N-TERMINAL DOMAIN-CONTAINING PROTEIN"/>
    <property type="match status" value="1"/>
</dbReference>
<organism evidence="4 5">
    <name type="scientific">Aplysia californica</name>
    <name type="common">California sea hare</name>
    <dbReference type="NCBI Taxonomy" id="6500"/>
    <lineage>
        <taxon>Eukaryota</taxon>
        <taxon>Metazoa</taxon>
        <taxon>Spiralia</taxon>
        <taxon>Lophotrochozoa</taxon>
        <taxon>Mollusca</taxon>
        <taxon>Gastropoda</taxon>
        <taxon>Heterobranchia</taxon>
        <taxon>Euthyneura</taxon>
        <taxon>Tectipleura</taxon>
        <taxon>Aplysiida</taxon>
        <taxon>Aplysioidea</taxon>
        <taxon>Aplysiidae</taxon>
        <taxon>Aplysia</taxon>
    </lineage>
</organism>
<dbReference type="Proteomes" id="UP000694888">
    <property type="component" value="Unplaced"/>
</dbReference>
<protein>
    <submittedName>
        <fullName evidence="5">Uncharacterized protein LOC101848486</fullName>
    </submittedName>
</protein>
<evidence type="ECO:0000259" key="3">
    <source>
        <dbReference type="Pfam" id="PF25871"/>
    </source>
</evidence>
<dbReference type="InterPro" id="IPR058841">
    <property type="entry name" value="HTH_76"/>
</dbReference>
<evidence type="ECO:0000313" key="5">
    <source>
        <dbReference type="RefSeq" id="XP_035829291.1"/>
    </source>
</evidence>
<feature type="region of interest" description="Disordered" evidence="1">
    <location>
        <begin position="71"/>
        <end position="92"/>
    </location>
</feature>
<name>A0ABM1W3P8_APLCA</name>
<evidence type="ECO:0000256" key="1">
    <source>
        <dbReference type="SAM" id="MobiDB-lite"/>
    </source>
</evidence>
<sequence length="249" mass="27488">MSSGSFLLFENFDFENNSSFQAGWKAISKVVDPTKLESELLRAKAFFFSKHVCQFDFDKYLLWKESKPKRNQTSEGQASSAEPPRADCDVVQSTRRQVDKVIESKSLFEKEDIAQPNLCVSEGECSLDKTDGHSLVDGIRDGTKDEGNLVSESVTGRTDVDNVKSEVDETVTGDENEEQKELSLAELAEMIQNNVPIPGVVAVDVQPTNSEPTPSVMARKLKPWEVGVTSSEGDDSVQRLSSLSLSSDR</sequence>
<evidence type="ECO:0000259" key="2">
    <source>
        <dbReference type="Pfam" id="PF17733"/>
    </source>
</evidence>
<dbReference type="InterPro" id="IPR040554">
    <property type="entry name" value="KPWE_PEX14_dom"/>
</dbReference>
<keyword evidence="4" id="KW-1185">Reference proteome</keyword>
<feature type="domain" description="Peroxisomal membrane protein PEX14-like KPWE" evidence="2">
    <location>
        <begin position="180"/>
        <end position="225"/>
    </location>
</feature>
<accession>A0ABM1W3P8</accession>
<gene>
    <name evidence="5" type="primary">LOC101848486</name>
</gene>
<dbReference type="Pfam" id="PF17733">
    <property type="entry name" value="KPWE_dom"/>
    <property type="match status" value="1"/>
</dbReference>
<feature type="region of interest" description="Disordered" evidence="1">
    <location>
        <begin position="227"/>
        <end position="249"/>
    </location>
</feature>
<evidence type="ECO:0000313" key="4">
    <source>
        <dbReference type="Proteomes" id="UP000694888"/>
    </source>
</evidence>
<feature type="domain" description="PEX14-like helix-turn-helix" evidence="3">
    <location>
        <begin position="6"/>
        <end position="68"/>
    </location>
</feature>